<evidence type="ECO:0000256" key="9">
    <source>
        <dbReference type="ARBA" id="ARBA00051114"/>
    </source>
</evidence>
<dbReference type="Gene3D" id="3.30.450.20">
    <property type="entry name" value="PAS domain"/>
    <property type="match status" value="2"/>
</dbReference>
<dbReference type="InterPro" id="IPR035965">
    <property type="entry name" value="PAS-like_dom_sf"/>
</dbReference>
<evidence type="ECO:0000256" key="8">
    <source>
        <dbReference type="ARBA" id="ARBA00023136"/>
    </source>
</evidence>
<dbReference type="InterPro" id="IPR035919">
    <property type="entry name" value="EAL_sf"/>
</dbReference>
<protein>
    <recommendedName>
        <fullName evidence="3">cyclic-guanylate-specific phosphodiesterase</fullName>
        <ecNumber evidence="3">3.1.4.52</ecNumber>
    </recommendedName>
</protein>
<dbReference type="SMART" id="SM00267">
    <property type="entry name" value="GGDEF"/>
    <property type="match status" value="1"/>
</dbReference>
<dbReference type="InterPro" id="IPR043128">
    <property type="entry name" value="Rev_trsase/Diguanyl_cyclase"/>
</dbReference>
<dbReference type="OrthoDB" id="9812260at2"/>
<evidence type="ECO:0000256" key="3">
    <source>
        <dbReference type="ARBA" id="ARBA00012282"/>
    </source>
</evidence>
<feature type="transmembrane region" description="Helical" evidence="11">
    <location>
        <begin position="44"/>
        <end position="65"/>
    </location>
</feature>
<dbReference type="InterPro" id="IPR001610">
    <property type="entry name" value="PAC"/>
</dbReference>
<dbReference type="CDD" id="cd01948">
    <property type="entry name" value="EAL"/>
    <property type="match status" value="1"/>
</dbReference>
<dbReference type="Gene3D" id="3.20.20.450">
    <property type="entry name" value="EAL domain"/>
    <property type="match status" value="1"/>
</dbReference>
<feature type="coiled-coil region" evidence="10">
    <location>
        <begin position="281"/>
        <end position="312"/>
    </location>
</feature>
<dbReference type="InterPro" id="IPR000014">
    <property type="entry name" value="PAS"/>
</dbReference>
<comment type="catalytic activity">
    <reaction evidence="9">
        <text>3',3'-c-di-GMP + H2O = 5'-phosphoguanylyl(3'-&gt;5')guanosine + H(+)</text>
        <dbReference type="Rhea" id="RHEA:24902"/>
        <dbReference type="ChEBI" id="CHEBI:15377"/>
        <dbReference type="ChEBI" id="CHEBI:15378"/>
        <dbReference type="ChEBI" id="CHEBI:58754"/>
        <dbReference type="ChEBI" id="CHEBI:58805"/>
        <dbReference type="EC" id="3.1.4.52"/>
    </reaction>
    <physiologicalReaction direction="left-to-right" evidence="9">
        <dbReference type="Rhea" id="RHEA:24903"/>
    </physiologicalReaction>
</comment>
<dbReference type="InterPro" id="IPR052155">
    <property type="entry name" value="Biofilm_reg_signaling"/>
</dbReference>
<keyword evidence="4" id="KW-1003">Cell membrane</keyword>
<dbReference type="PANTHER" id="PTHR44757">
    <property type="entry name" value="DIGUANYLATE CYCLASE DGCP"/>
    <property type="match status" value="1"/>
</dbReference>
<gene>
    <name evidence="16" type="ORF">DFQ59_11064</name>
</gene>
<dbReference type="SMART" id="SM00052">
    <property type="entry name" value="EAL"/>
    <property type="match status" value="1"/>
</dbReference>
<feature type="transmembrane region" description="Helical" evidence="11">
    <location>
        <begin position="77"/>
        <end position="96"/>
    </location>
</feature>
<evidence type="ECO:0000256" key="2">
    <source>
        <dbReference type="ARBA" id="ARBA00004651"/>
    </source>
</evidence>
<dbReference type="PANTHER" id="PTHR44757:SF2">
    <property type="entry name" value="BIOFILM ARCHITECTURE MAINTENANCE PROTEIN MBAA"/>
    <property type="match status" value="1"/>
</dbReference>
<feature type="transmembrane region" description="Helical" evidence="11">
    <location>
        <begin position="116"/>
        <end position="137"/>
    </location>
</feature>
<dbReference type="EMBL" id="QPJY01000010">
    <property type="protein sequence ID" value="RCX26354.1"/>
    <property type="molecule type" value="Genomic_DNA"/>
</dbReference>
<dbReference type="GO" id="GO:0005886">
    <property type="term" value="C:plasma membrane"/>
    <property type="evidence" value="ECO:0007669"/>
    <property type="project" value="UniProtKB-SubCell"/>
</dbReference>
<dbReference type="CDD" id="cd01949">
    <property type="entry name" value="GGDEF"/>
    <property type="match status" value="1"/>
</dbReference>
<accession>A0A369C3A0</accession>
<evidence type="ECO:0000259" key="13">
    <source>
        <dbReference type="PROSITE" id="PS50113"/>
    </source>
</evidence>
<name>A0A369C3A0_9GAMM</name>
<feature type="transmembrane region" description="Helical" evidence="11">
    <location>
        <begin position="185"/>
        <end position="206"/>
    </location>
</feature>
<dbReference type="PROSITE" id="PS50887">
    <property type="entry name" value="GGDEF"/>
    <property type="match status" value="1"/>
</dbReference>
<evidence type="ECO:0000256" key="5">
    <source>
        <dbReference type="ARBA" id="ARBA00022636"/>
    </source>
</evidence>
<dbReference type="InterPro" id="IPR000700">
    <property type="entry name" value="PAS-assoc_C"/>
</dbReference>
<evidence type="ECO:0000256" key="1">
    <source>
        <dbReference type="ARBA" id="ARBA00001946"/>
    </source>
</evidence>
<dbReference type="InterPro" id="IPR000160">
    <property type="entry name" value="GGDEF_dom"/>
</dbReference>
<dbReference type="RefSeq" id="WP_114280771.1">
    <property type="nucleotide sequence ID" value="NZ_QPJY01000010.1"/>
</dbReference>
<dbReference type="PROSITE" id="PS50113">
    <property type="entry name" value="PAC"/>
    <property type="match status" value="1"/>
</dbReference>
<reference evidence="16 17" key="1">
    <citation type="submission" date="2018-07" db="EMBL/GenBank/DDBJ databases">
        <title>Genomic Encyclopedia of Type Strains, Phase IV (KMG-IV): sequencing the most valuable type-strain genomes for metagenomic binning, comparative biology and taxonomic classification.</title>
        <authorList>
            <person name="Goeker M."/>
        </authorList>
    </citation>
    <scope>NUCLEOTIDE SEQUENCE [LARGE SCALE GENOMIC DNA]</scope>
    <source>
        <strain evidence="16 17">DSM 26407</strain>
    </source>
</reference>
<organism evidence="16 17">
    <name type="scientific">Thioalbus denitrificans</name>
    <dbReference type="NCBI Taxonomy" id="547122"/>
    <lineage>
        <taxon>Bacteria</taxon>
        <taxon>Pseudomonadati</taxon>
        <taxon>Pseudomonadota</taxon>
        <taxon>Gammaproteobacteria</taxon>
        <taxon>Chromatiales</taxon>
        <taxon>Ectothiorhodospiraceae</taxon>
        <taxon>Thioalbus</taxon>
    </lineage>
</organism>
<dbReference type="Pfam" id="PF00990">
    <property type="entry name" value="GGDEF"/>
    <property type="match status" value="1"/>
</dbReference>
<dbReference type="NCBIfam" id="TIGR00254">
    <property type="entry name" value="GGDEF"/>
    <property type="match status" value="1"/>
</dbReference>
<dbReference type="GO" id="GO:0071111">
    <property type="term" value="F:cyclic-guanylate-specific phosphodiesterase activity"/>
    <property type="evidence" value="ECO:0007669"/>
    <property type="project" value="UniProtKB-EC"/>
</dbReference>
<evidence type="ECO:0000313" key="17">
    <source>
        <dbReference type="Proteomes" id="UP000252707"/>
    </source>
</evidence>
<dbReference type="InterPro" id="IPR029787">
    <property type="entry name" value="Nucleotide_cyclase"/>
</dbReference>
<evidence type="ECO:0000313" key="16">
    <source>
        <dbReference type="EMBL" id="RCX26354.1"/>
    </source>
</evidence>
<feature type="transmembrane region" description="Helical" evidence="11">
    <location>
        <begin position="218"/>
        <end position="245"/>
    </location>
</feature>
<dbReference type="InterPro" id="IPR001633">
    <property type="entry name" value="EAL_dom"/>
</dbReference>
<dbReference type="Pfam" id="PF00563">
    <property type="entry name" value="EAL"/>
    <property type="match status" value="1"/>
</dbReference>
<dbReference type="SUPFAM" id="SSF141868">
    <property type="entry name" value="EAL domain-like"/>
    <property type="match status" value="1"/>
</dbReference>
<dbReference type="PROSITE" id="PS50883">
    <property type="entry name" value="EAL"/>
    <property type="match status" value="1"/>
</dbReference>
<evidence type="ECO:0000256" key="7">
    <source>
        <dbReference type="ARBA" id="ARBA00022989"/>
    </source>
</evidence>
<evidence type="ECO:0000256" key="4">
    <source>
        <dbReference type="ARBA" id="ARBA00022475"/>
    </source>
</evidence>
<feature type="transmembrane region" description="Helical" evidence="11">
    <location>
        <begin position="265"/>
        <end position="285"/>
    </location>
</feature>
<feature type="transmembrane region" description="Helical" evidence="11">
    <location>
        <begin position="149"/>
        <end position="170"/>
    </location>
</feature>
<dbReference type="EC" id="3.1.4.52" evidence="3"/>
<comment type="caution">
    <text evidence="16">The sequence shown here is derived from an EMBL/GenBank/DDBJ whole genome shotgun (WGS) entry which is preliminary data.</text>
</comment>
<dbReference type="SMART" id="SM00091">
    <property type="entry name" value="PAS"/>
    <property type="match status" value="2"/>
</dbReference>
<dbReference type="PROSITE" id="PS50112">
    <property type="entry name" value="PAS"/>
    <property type="match status" value="2"/>
</dbReference>
<keyword evidence="10" id="KW-0175">Coiled coil</keyword>
<keyword evidence="8 11" id="KW-0472">Membrane</keyword>
<dbReference type="Proteomes" id="UP000252707">
    <property type="component" value="Unassembled WGS sequence"/>
</dbReference>
<evidence type="ECO:0000256" key="10">
    <source>
        <dbReference type="SAM" id="Coils"/>
    </source>
</evidence>
<dbReference type="InterPro" id="IPR007895">
    <property type="entry name" value="MASE1"/>
</dbReference>
<evidence type="ECO:0000256" key="6">
    <source>
        <dbReference type="ARBA" id="ARBA00022692"/>
    </source>
</evidence>
<feature type="domain" description="PAS" evidence="12">
    <location>
        <begin position="333"/>
        <end position="405"/>
    </location>
</feature>
<feature type="domain" description="PAC" evidence="13">
    <location>
        <begin position="527"/>
        <end position="579"/>
    </location>
</feature>
<keyword evidence="7 11" id="KW-1133">Transmembrane helix</keyword>
<keyword evidence="5" id="KW-0973">c-di-GMP</keyword>
<dbReference type="SUPFAM" id="SSF55785">
    <property type="entry name" value="PYP-like sensor domain (PAS domain)"/>
    <property type="match status" value="2"/>
</dbReference>
<dbReference type="SUPFAM" id="SSF55073">
    <property type="entry name" value="Nucleotide cyclase"/>
    <property type="match status" value="1"/>
</dbReference>
<dbReference type="Gene3D" id="3.30.70.270">
    <property type="match status" value="1"/>
</dbReference>
<dbReference type="AlphaFoldDB" id="A0A369C3A0"/>
<evidence type="ECO:0000259" key="15">
    <source>
        <dbReference type="PROSITE" id="PS50887"/>
    </source>
</evidence>
<dbReference type="Pfam" id="PF05231">
    <property type="entry name" value="MASE1"/>
    <property type="match status" value="1"/>
</dbReference>
<dbReference type="CDD" id="cd00130">
    <property type="entry name" value="PAS"/>
    <property type="match status" value="2"/>
</dbReference>
<evidence type="ECO:0000259" key="14">
    <source>
        <dbReference type="PROSITE" id="PS50883"/>
    </source>
</evidence>
<sequence length="1012" mass="111542">MERRIRHWSEVGILALAYFASARIGLELATVNATVALVWPASGIALAALLLGGPGLWPGILIGLLAAHLSLGTPPAFTLFAIAGNTLEAVLGAWLLRRQGFDPALARLRDVVLLTLFGALAASAVSATLGSLGLLAAGMIATPALPGAWLAWWLGNATGVLLLAPLLLTWGPPRTWRRPLRPTEGVLLVLTLLLASRLVFGHWLTVEDARYPLGFLPFPLLVWAALRFGPGGTALANLILVGTAIWETAIGQGPFVSAAGEDRLFLAWTYLAAWILTGLSLAALLTERQQARQQAEENQALLERRVSERTAELAGTTERLLREMEERTGAERQADFFRELLDHSSDSIFIIDPDSARVIDANRSAWETRGYSRAELLALSIPDLSLTTPDQDAWQELLRRLRQQQHLTLEGQHRTRRDLVFPVELTVELIRRNGMEYVVSIARDISGRKQAETELRLAASVFRDSHEAIMITTTAGRILKVNQAFTEITGYTEAEAVGQTPALLHSDRHDPDFYENLWNTLTHNGQWQGEIWNRRRSGELFPAWENISAVRDESGRQTRYVSIFSDLTEKHLSEQRIYRLAHYDVLTGLPNRALFQERLEQGLLHHRRQRTTMALLFLDLDRFKRVNDSLGHAAGDRLLQIAAGRLAACVRESDTVARLGGDEFTIILEDIGTPEDATGVALKILAALAEPVPVAGHDLFVTTSIGIALYPRDAGDAHTLLRHADAAMYLAKERGRNNWQMFTDAINVAAAERMALESSLRRALEAGELVLEYQPQVELGAGRVVAVEALVRWSSPQRGIVAPSEFIPVAEESGIIVDLGAWVLDTACRQLHEWKTAGLGPVQMAINLSGRQFRDPQLPERVARALERHAIPPGCLELEIAESCVMTDAGESIERLTRLKAMGLHMTVDNFGIAYSSLNHLKRLPIDKLKIDRSFIRDLPEDADAAAIAATIIAMGRSLDLTVVAEGVESEEQLAFLRTRGCTQIQGHYFCPPLPARGCTHFLATRPRLALD</sequence>
<dbReference type="FunFam" id="3.30.70.270:FF:000001">
    <property type="entry name" value="Diguanylate cyclase domain protein"/>
    <property type="match status" value="1"/>
</dbReference>
<dbReference type="SMART" id="SM00086">
    <property type="entry name" value="PAC"/>
    <property type="match status" value="2"/>
</dbReference>
<evidence type="ECO:0000259" key="12">
    <source>
        <dbReference type="PROSITE" id="PS50112"/>
    </source>
</evidence>
<dbReference type="FunFam" id="3.20.20.450:FF:000001">
    <property type="entry name" value="Cyclic di-GMP phosphodiesterase yahA"/>
    <property type="match status" value="1"/>
</dbReference>
<keyword evidence="17" id="KW-1185">Reference proteome</keyword>
<dbReference type="NCBIfam" id="TIGR00229">
    <property type="entry name" value="sensory_box"/>
    <property type="match status" value="2"/>
</dbReference>
<dbReference type="GO" id="GO:0071732">
    <property type="term" value="P:cellular response to nitric oxide"/>
    <property type="evidence" value="ECO:0007669"/>
    <property type="project" value="UniProtKB-ARBA"/>
</dbReference>
<comment type="subcellular location">
    <subcellularLocation>
        <location evidence="2">Cell membrane</location>
        <topology evidence="2">Multi-pass membrane protein</topology>
    </subcellularLocation>
</comment>
<dbReference type="Pfam" id="PF13426">
    <property type="entry name" value="PAS_9"/>
    <property type="match status" value="2"/>
</dbReference>
<feature type="domain" description="PAS" evidence="12">
    <location>
        <begin position="451"/>
        <end position="507"/>
    </location>
</feature>
<proteinExistence type="predicted"/>
<keyword evidence="6 11" id="KW-0812">Transmembrane</keyword>
<feature type="domain" description="GGDEF" evidence="15">
    <location>
        <begin position="611"/>
        <end position="744"/>
    </location>
</feature>
<evidence type="ECO:0000256" key="11">
    <source>
        <dbReference type="SAM" id="Phobius"/>
    </source>
</evidence>
<comment type="cofactor">
    <cofactor evidence="1">
        <name>Mg(2+)</name>
        <dbReference type="ChEBI" id="CHEBI:18420"/>
    </cofactor>
</comment>
<feature type="domain" description="EAL" evidence="14">
    <location>
        <begin position="753"/>
        <end position="1007"/>
    </location>
</feature>